<keyword evidence="3" id="KW-0732">Signal</keyword>
<dbReference type="Gene3D" id="1.25.40.390">
    <property type="match status" value="1"/>
</dbReference>
<evidence type="ECO:0000256" key="6">
    <source>
        <dbReference type="PROSITE-ProRule" id="PRU00339"/>
    </source>
</evidence>
<evidence type="ECO:0000256" key="5">
    <source>
        <dbReference type="ARBA" id="ARBA00023237"/>
    </source>
</evidence>
<dbReference type="AlphaFoldDB" id="A0A5C7AZH1"/>
<evidence type="ECO:0000259" key="8">
    <source>
        <dbReference type="Pfam" id="PF14322"/>
    </source>
</evidence>
<evidence type="ECO:0000259" key="7">
    <source>
        <dbReference type="Pfam" id="PF07980"/>
    </source>
</evidence>
<evidence type="ECO:0000256" key="3">
    <source>
        <dbReference type="ARBA" id="ARBA00022729"/>
    </source>
</evidence>
<keyword evidence="4" id="KW-0472">Membrane</keyword>
<reference evidence="10" key="1">
    <citation type="submission" date="2019-08" db="EMBL/GenBank/DDBJ databases">
        <title>Seonamhaeicola sediminis sp. nov., isolated from marine sediment.</title>
        <authorList>
            <person name="Cao W.R."/>
        </authorList>
    </citation>
    <scope>NUCLEOTIDE SEQUENCE [LARGE SCALE GENOMIC DNA]</scope>
    <source>
        <strain evidence="10">Gy8</strain>
    </source>
</reference>
<evidence type="ECO:0000256" key="1">
    <source>
        <dbReference type="ARBA" id="ARBA00004442"/>
    </source>
</evidence>
<protein>
    <submittedName>
        <fullName evidence="9">RagB/SusD family nutrient uptake outer membrane protein</fullName>
    </submittedName>
</protein>
<dbReference type="RefSeq" id="WP_147132303.1">
    <property type="nucleotide sequence ID" value="NZ_VOSC01000012.1"/>
</dbReference>
<dbReference type="InterPro" id="IPR019734">
    <property type="entry name" value="TPR_rpt"/>
</dbReference>
<name>A0A5C7AZH1_9FLAO</name>
<evidence type="ECO:0000256" key="2">
    <source>
        <dbReference type="ARBA" id="ARBA00006275"/>
    </source>
</evidence>
<dbReference type="InterPro" id="IPR011990">
    <property type="entry name" value="TPR-like_helical_dom_sf"/>
</dbReference>
<evidence type="ECO:0000313" key="9">
    <source>
        <dbReference type="EMBL" id="TXE13123.1"/>
    </source>
</evidence>
<evidence type="ECO:0000256" key="4">
    <source>
        <dbReference type="ARBA" id="ARBA00023136"/>
    </source>
</evidence>
<gene>
    <name evidence="9" type="ORF">FUA26_04830</name>
</gene>
<keyword evidence="6" id="KW-0802">TPR repeat</keyword>
<dbReference type="Pfam" id="PF07980">
    <property type="entry name" value="SusD_RagB"/>
    <property type="match status" value="1"/>
</dbReference>
<dbReference type="PROSITE" id="PS50005">
    <property type="entry name" value="TPR"/>
    <property type="match status" value="1"/>
</dbReference>
<sequence>MKHTIYILCLALLVFSCDREEYLDIQPKGQVIPTKINDYRLLLDQTDVFGVDGLQVISPGFVNTAANTELASDDVMITDNLLSFYPEGDVGTNTFTWNDNIYTPAQEDPDWSALYGQIYVTNIVLEEILNTTDGTLDEQMALKAEALAHRAFAYFYLVNLYGKHYNPTTADTDLGVPLRLTSQLTGLQFPRATVKEVYELILNDLNEAVLYLPDTPELVHRPSKAGVYSLLARVYLYMGDYENALNASNDALALSNTVVDFNTYPDWFFPGIARQSDKPQEDPEIIWHKASNATYSFTIASDDYLSLLEDNDQRRRTFAGPELYGLTGPEKIYAVGFIRNFKPIGPSTPEMYVTRAECYARLNNLDAALADLNTLREKRMDTGKFTPLSSTDQAEVLAWAKRERRLELIMKGHRFFDLKRYNVFDTPTIDITHTYNGTTYTLPANSNNWALPIAQKYISQNPEIGENIRD</sequence>
<keyword evidence="10" id="KW-1185">Reference proteome</keyword>
<dbReference type="Proteomes" id="UP000321790">
    <property type="component" value="Unassembled WGS sequence"/>
</dbReference>
<keyword evidence="5" id="KW-0998">Cell outer membrane</keyword>
<feature type="domain" description="RagB/SusD" evidence="7">
    <location>
        <begin position="350"/>
        <end position="467"/>
    </location>
</feature>
<dbReference type="PROSITE" id="PS51257">
    <property type="entry name" value="PROKAR_LIPOPROTEIN"/>
    <property type="match status" value="1"/>
</dbReference>
<dbReference type="CDD" id="cd08977">
    <property type="entry name" value="SusD"/>
    <property type="match status" value="1"/>
</dbReference>
<evidence type="ECO:0000313" key="10">
    <source>
        <dbReference type="Proteomes" id="UP000321790"/>
    </source>
</evidence>
<accession>A0A5C7AZH1</accession>
<dbReference type="OrthoDB" id="653598at2"/>
<dbReference type="Pfam" id="PF14322">
    <property type="entry name" value="SusD-like_3"/>
    <property type="match status" value="1"/>
</dbReference>
<dbReference type="SMART" id="SM00028">
    <property type="entry name" value="TPR"/>
    <property type="match status" value="2"/>
</dbReference>
<feature type="domain" description="SusD-like N-terminal" evidence="8">
    <location>
        <begin position="88"/>
        <end position="236"/>
    </location>
</feature>
<proteinExistence type="inferred from homology"/>
<dbReference type="EMBL" id="VOSC01000012">
    <property type="protein sequence ID" value="TXE13123.1"/>
    <property type="molecule type" value="Genomic_DNA"/>
</dbReference>
<comment type="subcellular location">
    <subcellularLocation>
        <location evidence="1">Cell outer membrane</location>
    </subcellularLocation>
</comment>
<dbReference type="InterPro" id="IPR012944">
    <property type="entry name" value="SusD_RagB_dom"/>
</dbReference>
<dbReference type="InterPro" id="IPR033985">
    <property type="entry name" value="SusD-like_N"/>
</dbReference>
<dbReference type="SUPFAM" id="SSF48452">
    <property type="entry name" value="TPR-like"/>
    <property type="match status" value="1"/>
</dbReference>
<feature type="repeat" description="TPR" evidence="6">
    <location>
        <begin position="225"/>
        <end position="258"/>
    </location>
</feature>
<organism evidence="9 10">
    <name type="scientific">Seonamhaeicola algicola</name>
    <dbReference type="NCBI Taxonomy" id="1719036"/>
    <lineage>
        <taxon>Bacteria</taxon>
        <taxon>Pseudomonadati</taxon>
        <taxon>Bacteroidota</taxon>
        <taxon>Flavobacteriia</taxon>
        <taxon>Flavobacteriales</taxon>
        <taxon>Flavobacteriaceae</taxon>
    </lineage>
</organism>
<comment type="similarity">
    <text evidence="2">Belongs to the SusD family.</text>
</comment>
<dbReference type="GO" id="GO:0009279">
    <property type="term" value="C:cell outer membrane"/>
    <property type="evidence" value="ECO:0007669"/>
    <property type="project" value="UniProtKB-SubCell"/>
</dbReference>
<comment type="caution">
    <text evidence="9">The sequence shown here is derived from an EMBL/GenBank/DDBJ whole genome shotgun (WGS) entry which is preliminary data.</text>
</comment>